<gene>
    <name evidence="1" type="ORF">COX39_01400</name>
</gene>
<dbReference type="Proteomes" id="UP000231567">
    <property type="component" value="Unassembled WGS sequence"/>
</dbReference>
<accession>A0A2G9YR75</accession>
<sequence length="106" mass="11945">MEEFEKHGCIRDGPSICEGPEAIFQCVALKTPNGSSWDGILQMAKELDLKFFSQGRLVGLSFFCPPDFIPKARELAGNLWNFERIRNPRILSPNGGKNKNGRTRTF</sequence>
<organism evidence="1 2">
    <name type="scientific">Candidatus Nealsonbacteria bacterium CG23_combo_of_CG06-09_8_20_14_all_40_13</name>
    <dbReference type="NCBI Taxonomy" id="1974724"/>
    <lineage>
        <taxon>Bacteria</taxon>
        <taxon>Candidatus Nealsoniibacteriota</taxon>
    </lineage>
</organism>
<evidence type="ECO:0000313" key="1">
    <source>
        <dbReference type="EMBL" id="PIP21734.1"/>
    </source>
</evidence>
<protein>
    <submittedName>
        <fullName evidence="1">Uncharacterized protein</fullName>
    </submittedName>
</protein>
<dbReference type="EMBL" id="PCRM01000022">
    <property type="protein sequence ID" value="PIP21734.1"/>
    <property type="molecule type" value="Genomic_DNA"/>
</dbReference>
<comment type="caution">
    <text evidence="1">The sequence shown here is derived from an EMBL/GenBank/DDBJ whole genome shotgun (WGS) entry which is preliminary data.</text>
</comment>
<evidence type="ECO:0000313" key="2">
    <source>
        <dbReference type="Proteomes" id="UP000231567"/>
    </source>
</evidence>
<dbReference type="AlphaFoldDB" id="A0A2G9YR75"/>
<proteinExistence type="predicted"/>
<name>A0A2G9YR75_9BACT</name>
<reference evidence="1 2" key="1">
    <citation type="submission" date="2017-09" db="EMBL/GenBank/DDBJ databases">
        <title>Depth-based differentiation of microbial function through sediment-hosted aquifers and enrichment of novel symbionts in the deep terrestrial subsurface.</title>
        <authorList>
            <person name="Probst A.J."/>
            <person name="Ladd B."/>
            <person name="Jarett J.K."/>
            <person name="Geller-Mcgrath D.E."/>
            <person name="Sieber C.M."/>
            <person name="Emerson J.B."/>
            <person name="Anantharaman K."/>
            <person name="Thomas B.C."/>
            <person name="Malmstrom R."/>
            <person name="Stieglmeier M."/>
            <person name="Klingl A."/>
            <person name="Woyke T."/>
            <person name="Ryan C.M."/>
            <person name="Banfield J.F."/>
        </authorList>
    </citation>
    <scope>NUCLEOTIDE SEQUENCE [LARGE SCALE GENOMIC DNA]</scope>
    <source>
        <strain evidence="1">CG23_combo_of_CG06-09_8_20_14_all_40_13</strain>
    </source>
</reference>